<reference evidence="3 4" key="1">
    <citation type="journal article" date="2017" name="Int. J. Syst. Evol. Microbiol.">
        <title>Gemmobacter straminiformis sp. nov., isolated from an artificial fountain.</title>
        <authorList>
            <person name="Kang J.Y."/>
            <person name="Kim M.J."/>
            <person name="Chun J."/>
            <person name="Son K.P."/>
            <person name="Jahng K.Y."/>
        </authorList>
    </citation>
    <scope>NUCLEOTIDE SEQUENCE [LARGE SCALE GENOMIC DNA]</scope>
    <source>
        <strain evidence="3 4">CAM-8</strain>
    </source>
</reference>
<feature type="domain" description="EamA" evidence="2">
    <location>
        <begin position="6"/>
        <end position="138"/>
    </location>
</feature>
<organism evidence="3 4">
    <name type="scientific">Paragemmobacter straminiformis</name>
    <dbReference type="NCBI Taxonomy" id="2045119"/>
    <lineage>
        <taxon>Bacteria</taxon>
        <taxon>Pseudomonadati</taxon>
        <taxon>Pseudomonadota</taxon>
        <taxon>Alphaproteobacteria</taxon>
        <taxon>Rhodobacterales</taxon>
        <taxon>Paracoccaceae</taxon>
        <taxon>Paragemmobacter</taxon>
    </lineage>
</organism>
<evidence type="ECO:0000259" key="2">
    <source>
        <dbReference type="Pfam" id="PF00892"/>
    </source>
</evidence>
<gene>
    <name evidence="3" type="ORF">H7F16_16030</name>
</gene>
<feature type="transmembrane region" description="Helical" evidence="1">
    <location>
        <begin position="31"/>
        <end position="53"/>
    </location>
</feature>
<feature type="transmembrane region" description="Helical" evidence="1">
    <location>
        <begin position="92"/>
        <end position="115"/>
    </location>
</feature>
<dbReference type="SUPFAM" id="SSF103481">
    <property type="entry name" value="Multidrug resistance efflux transporter EmrE"/>
    <property type="match status" value="2"/>
</dbReference>
<dbReference type="AlphaFoldDB" id="A0A842ICF5"/>
<evidence type="ECO:0000313" key="3">
    <source>
        <dbReference type="EMBL" id="MBC2837027.1"/>
    </source>
</evidence>
<keyword evidence="1" id="KW-1133">Transmembrane helix</keyword>
<dbReference type="Pfam" id="PF00892">
    <property type="entry name" value="EamA"/>
    <property type="match status" value="2"/>
</dbReference>
<comment type="caution">
    <text evidence="3">The sequence shown here is derived from an EMBL/GenBank/DDBJ whole genome shotgun (WGS) entry which is preliminary data.</text>
</comment>
<dbReference type="PANTHER" id="PTHR22911">
    <property type="entry name" value="ACYL-MALONYL CONDENSING ENZYME-RELATED"/>
    <property type="match status" value="1"/>
</dbReference>
<keyword evidence="1" id="KW-0812">Transmembrane</keyword>
<name>A0A842ICF5_9RHOB</name>
<evidence type="ECO:0000256" key="1">
    <source>
        <dbReference type="SAM" id="Phobius"/>
    </source>
</evidence>
<dbReference type="Proteomes" id="UP000555411">
    <property type="component" value="Unassembled WGS sequence"/>
</dbReference>
<proteinExistence type="predicted"/>
<sequence length="293" mass="29976">MRYGQGMLLVVAAGVLWSVQGLIFRQIDTAGTWAVLFWRSVGMLPVLAGFLAWRAGGSPLAAIRGVGLAGAIGGAGLVAAFGGAIYSIQATTIANAVFLFAASPFLTALIGWAVLGEKVRNETWAAIAVALVGIFVMVREGLQGGAMAGNVAALLSALGFAVFTVSLRWRNLSDTLPSVFVGGVFSIFAGALVASQLGQPLIVPASDALWSMGMGAGTLSFGMVLYTLGSRIVPAAELALLSNIEVMLAPLWVWAFLGETASANTFLGGAILLVAVIMNGVSGARRMSAQGGV</sequence>
<feature type="transmembrane region" description="Helical" evidence="1">
    <location>
        <begin position="144"/>
        <end position="167"/>
    </location>
</feature>
<dbReference type="EMBL" id="JACLQD010000005">
    <property type="protein sequence ID" value="MBC2837027.1"/>
    <property type="molecule type" value="Genomic_DNA"/>
</dbReference>
<dbReference type="InterPro" id="IPR000620">
    <property type="entry name" value="EamA_dom"/>
</dbReference>
<feature type="transmembrane region" description="Helical" evidence="1">
    <location>
        <begin position="65"/>
        <end position="86"/>
    </location>
</feature>
<dbReference type="GO" id="GO:0016020">
    <property type="term" value="C:membrane"/>
    <property type="evidence" value="ECO:0007669"/>
    <property type="project" value="InterPro"/>
</dbReference>
<feature type="transmembrane region" description="Helical" evidence="1">
    <location>
        <begin position="263"/>
        <end position="281"/>
    </location>
</feature>
<feature type="transmembrane region" description="Helical" evidence="1">
    <location>
        <begin position="238"/>
        <end position="257"/>
    </location>
</feature>
<feature type="transmembrane region" description="Helical" evidence="1">
    <location>
        <begin position="122"/>
        <end position="138"/>
    </location>
</feature>
<feature type="domain" description="EamA" evidence="2">
    <location>
        <begin position="148"/>
        <end position="278"/>
    </location>
</feature>
<dbReference type="PANTHER" id="PTHR22911:SF135">
    <property type="entry name" value="BLR4310 PROTEIN"/>
    <property type="match status" value="1"/>
</dbReference>
<feature type="transmembrane region" description="Helical" evidence="1">
    <location>
        <begin position="179"/>
        <end position="202"/>
    </location>
</feature>
<feature type="transmembrane region" description="Helical" evidence="1">
    <location>
        <begin position="208"/>
        <end position="226"/>
    </location>
</feature>
<accession>A0A842ICF5</accession>
<dbReference type="InterPro" id="IPR037185">
    <property type="entry name" value="EmrE-like"/>
</dbReference>
<dbReference type="RefSeq" id="WP_185798647.1">
    <property type="nucleotide sequence ID" value="NZ_JACLQD010000005.1"/>
</dbReference>
<keyword evidence="4" id="KW-1185">Reference proteome</keyword>
<evidence type="ECO:0000313" key="4">
    <source>
        <dbReference type="Proteomes" id="UP000555411"/>
    </source>
</evidence>
<protein>
    <submittedName>
        <fullName evidence="3">DMT family transporter</fullName>
    </submittedName>
</protein>
<keyword evidence="1" id="KW-0472">Membrane</keyword>